<feature type="transmembrane region" description="Helical" evidence="7">
    <location>
        <begin position="5"/>
        <end position="24"/>
    </location>
</feature>
<keyword evidence="9" id="KW-0808">Transferase</keyword>
<dbReference type="GO" id="GO:0009246">
    <property type="term" value="P:enterobacterial common antigen biosynthetic process"/>
    <property type="evidence" value="ECO:0007669"/>
    <property type="project" value="TreeGrafter"/>
</dbReference>
<reference evidence="9 10" key="1">
    <citation type="submission" date="2019-10" db="EMBL/GenBank/DDBJ databases">
        <title>Characterization of a new Citrobacter species.</title>
        <authorList>
            <person name="Goncalves Ribeiro T."/>
            <person name="Izdebski R."/>
            <person name="Urbanowicz P."/>
            <person name="Carmeli Y."/>
            <person name="Gniadkowski M."/>
            <person name="Peixe L."/>
        </authorList>
    </citation>
    <scope>NUCLEOTIDE SEQUENCE [LARGE SCALE GENOMIC DNA]</scope>
    <source>
        <strain evidence="9 10">NMI7905_11</strain>
    </source>
</reference>
<dbReference type="Pfam" id="PF01757">
    <property type="entry name" value="Acyl_transf_3"/>
    <property type="match status" value="1"/>
</dbReference>
<feature type="transmembrane region" description="Helical" evidence="7">
    <location>
        <begin position="179"/>
        <end position="202"/>
    </location>
</feature>
<dbReference type="PANTHER" id="PTHR40074">
    <property type="entry name" value="O-ACETYLTRANSFERASE WECH"/>
    <property type="match status" value="1"/>
</dbReference>
<dbReference type="InterPro" id="IPR002656">
    <property type="entry name" value="Acyl_transf_3_dom"/>
</dbReference>
<dbReference type="AlphaFoldDB" id="A0A6L5EEM0"/>
<protein>
    <submittedName>
        <fullName evidence="9">Acyltransferase family protein</fullName>
    </submittedName>
</protein>
<dbReference type="EMBL" id="WHIY01000013">
    <property type="protein sequence ID" value="MPQ52938.1"/>
    <property type="molecule type" value="Genomic_DNA"/>
</dbReference>
<comment type="subcellular location">
    <subcellularLocation>
        <location evidence="1">Cell membrane</location>
        <topology evidence="1">Multi-pass membrane protein</topology>
    </subcellularLocation>
</comment>
<comment type="caution">
    <text evidence="9">The sequence shown here is derived from an EMBL/GenBank/DDBJ whole genome shotgun (WGS) entry which is preliminary data.</text>
</comment>
<feature type="transmembrane region" description="Helical" evidence="7">
    <location>
        <begin position="274"/>
        <end position="293"/>
    </location>
</feature>
<evidence type="ECO:0000256" key="2">
    <source>
        <dbReference type="ARBA" id="ARBA00007400"/>
    </source>
</evidence>
<keyword evidence="4 7" id="KW-0812">Transmembrane</keyword>
<evidence type="ECO:0000313" key="9">
    <source>
        <dbReference type="EMBL" id="MPQ52938.1"/>
    </source>
</evidence>
<feature type="transmembrane region" description="Helical" evidence="7">
    <location>
        <begin position="125"/>
        <end position="142"/>
    </location>
</feature>
<evidence type="ECO:0000256" key="6">
    <source>
        <dbReference type="ARBA" id="ARBA00023136"/>
    </source>
</evidence>
<dbReference type="PANTHER" id="PTHR40074:SF2">
    <property type="entry name" value="O-ACETYLTRANSFERASE WECH"/>
    <property type="match status" value="1"/>
</dbReference>
<evidence type="ECO:0000259" key="8">
    <source>
        <dbReference type="Pfam" id="PF01757"/>
    </source>
</evidence>
<evidence type="ECO:0000313" key="10">
    <source>
        <dbReference type="Proteomes" id="UP000475079"/>
    </source>
</evidence>
<feature type="transmembrane region" description="Helical" evidence="7">
    <location>
        <begin position="154"/>
        <end position="173"/>
    </location>
</feature>
<feature type="transmembrane region" description="Helical" evidence="7">
    <location>
        <begin position="313"/>
        <end position="332"/>
    </location>
</feature>
<dbReference type="GO" id="GO:0016413">
    <property type="term" value="F:O-acetyltransferase activity"/>
    <property type="evidence" value="ECO:0007669"/>
    <property type="project" value="TreeGrafter"/>
</dbReference>
<keyword evidence="5 7" id="KW-1133">Transmembrane helix</keyword>
<proteinExistence type="inferred from homology"/>
<sequence>MKRVFWLDAARAIAIILVVFTHAHERAGIQSEMLRSVFYSIDRLGVPLFFMISGGLILPKLVNCDLLDFYKKRVPQFIILLVVWSVVTNCIKYYVDGGGVWDSLKTAFVNNNGVYPSNYGGASQMWFLYSITQLYLVAPFLAKMLHKASNREIMVFLLVCVIFNQFKHTATFFGGDWGALHRMGADLTGPYLIFFVLGYLIIERSVWCGKTIKHFTAYALIAMVPVISLVLIDHWSGKVNDGLHWYSGSLFIVISGIGLLLLIKWLFENASSRILSFVSKCSFGIYLTHYAFIYVSQGIMRGHLSGMSDIERMMVYFTFSFFAGALLTSVMMRTKITKYLVA</sequence>
<evidence type="ECO:0000256" key="1">
    <source>
        <dbReference type="ARBA" id="ARBA00004651"/>
    </source>
</evidence>
<evidence type="ECO:0000256" key="7">
    <source>
        <dbReference type="SAM" id="Phobius"/>
    </source>
</evidence>
<feature type="domain" description="Acyltransferase 3" evidence="8">
    <location>
        <begin position="5"/>
        <end position="330"/>
    </location>
</feature>
<name>A0A6L5EEM0_9ENTR</name>
<accession>A0A6L5EEM0</accession>
<comment type="similarity">
    <text evidence="2">Belongs to the acyltransferase 3 family.</text>
</comment>
<keyword evidence="10" id="KW-1185">Reference proteome</keyword>
<evidence type="ECO:0000256" key="4">
    <source>
        <dbReference type="ARBA" id="ARBA00022692"/>
    </source>
</evidence>
<gene>
    <name evidence="9" type="ORF">GBB84_18735</name>
</gene>
<evidence type="ECO:0000256" key="5">
    <source>
        <dbReference type="ARBA" id="ARBA00022989"/>
    </source>
</evidence>
<feature type="transmembrane region" description="Helical" evidence="7">
    <location>
        <begin position="44"/>
        <end position="62"/>
    </location>
</feature>
<feature type="transmembrane region" description="Helical" evidence="7">
    <location>
        <begin position="244"/>
        <end position="267"/>
    </location>
</feature>
<dbReference type="GO" id="GO:0005886">
    <property type="term" value="C:plasma membrane"/>
    <property type="evidence" value="ECO:0007669"/>
    <property type="project" value="UniProtKB-SubCell"/>
</dbReference>
<feature type="transmembrane region" description="Helical" evidence="7">
    <location>
        <begin position="74"/>
        <end position="95"/>
    </location>
</feature>
<organism evidence="9 10">
    <name type="scientific">Citrobacter telavivensis</name>
    <dbReference type="NCBI Taxonomy" id="2653932"/>
    <lineage>
        <taxon>Bacteria</taxon>
        <taxon>Pseudomonadati</taxon>
        <taxon>Pseudomonadota</taxon>
        <taxon>Gammaproteobacteria</taxon>
        <taxon>Enterobacterales</taxon>
        <taxon>Enterobacteriaceae</taxon>
        <taxon>Citrobacter</taxon>
    </lineage>
</organism>
<keyword evidence="9" id="KW-0012">Acyltransferase</keyword>
<keyword evidence="3" id="KW-1003">Cell membrane</keyword>
<keyword evidence="6 7" id="KW-0472">Membrane</keyword>
<evidence type="ECO:0000256" key="3">
    <source>
        <dbReference type="ARBA" id="ARBA00022475"/>
    </source>
</evidence>
<feature type="transmembrane region" description="Helical" evidence="7">
    <location>
        <begin position="214"/>
        <end position="232"/>
    </location>
</feature>
<dbReference type="RefSeq" id="WP_152401188.1">
    <property type="nucleotide sequence ID" value="NZ_WHIY01000013.1"/>
</dbReference>
<dbReference type="Proteomes" id="UP000475079">
    <property type="component" value="Unassembled WGS sequence"/>
</dbReference>